<reference evidence="2 3" key="1">
    <citation type="submission" date="2016-12" db="EMBL/GenBank/DDBJ databases">
        <title>Diversity of luminous bacteria.</title>
        <authorList>
            <person name="Yoshizawa S."/>
            <person name="Kogure K."/>
        </authorList>
    </citation>
    <scope>NUCLEOTIDE SEQUENCE [LARGE SCALE GENOMIC DNA]</scope>
    <source>
        <strain evidence="2 3">ATCC 33715</strain>
    </source>
</reference>
<accession>A0A2S7X0J4</accession>
<gene>
    <name evidence="2" type="ORF">BTO22_18420</name>
</gene>
<dbReference type="Proteomes" id="UP000239263">
    <property type="component" value="Unassembled WGS sequence"/>
</dbReference>
<protein>
    <recommendedName>
        <fullName evidence="4">DUF1640 domain-containing protein</fullName>
    </recommendedName>
</protein>
<evidence type="ECO:0000313" key="2">
    <source>
        <dbReference type="EMBL" id="PQJ83360.1"/>
    </source>
</evidence>
<organism evidence="2 3">
    <name type="scientific">Aliivibrio sifiae</name>
    <dbReference type="NCBI Taxonomy" id="566293"/>
    <lineage>
        <taxon>Bacteria</taxon>
        <taxon>Pseudomonadati</taxon>
        <taxon>Pseudomonadota</taxon>
        <taxon>Gammaproteobacteria</taxon>
        <taxon>Vibrionales</taxon>
        <taxon>Vibrionaceae</taxon>
        <taxon>Aliivibrio</taxon>
    </lineage>
</organism>
<keyword evidence="1" id="KW-0812">Transmembrane</keyword>
<sequence length="85" mass="9602">MNETVNKTGLFDSHSFVKGLMERGMDEKQAEFLAEQQRVILDTQIATRADIYQVEKNLEKRIESNSNKILAVIAIAVAFLALFLS</sequence>
<dbReference type="EMBL" id="MSCO01000003">
    <property type="protein sequence ID" value="PQJ83360.1"/>
    <property type="molecule type" value="Genomic_DNA"/>
</dbReference>
<dbReference type="RefSeq" id="WP_105056781.1">
    <property type="nucleotide sequence ID" value="NZ_CAWNRT010000003.1"/>
</dbReference>
<keyword evidence="1" id="KW-1133">Transmembrane helix</keyword>
<keyword evidence="1" id="KW-0472">Membrane</keyword>
<dbReference type="AlphaFoldDB" id="A0A2S7X0J4"/>
<feature type="transmembrane region" description="Helical" evidence="1">
    <location>
        <begin position="66"/>
        <end position="84"/>
    </location>
</feature>
<evidence type="ECO:0000256" key="1">
    <source>
        <dbReference type="SAM" id="Phobius"/>
    </source>
</evidence>
<name>A0A2S7X0J4_9GAMM</name>
<evidence type="ECO:0000313" key="3">
    <source>
        <dbReference type="Proteomes" id="UP000239263"/>
    </source>
</evidence>
<proteinExistence type="predicted"/>
<comment type="caution">
    <text evidence="2">The sequence shown here is derived from an EMBL/GenBank/DDBJ whole genome shotgun (WGS) entry which is preliminary data.</text>
</comment>
<evidence type="ECO:0008006" key="4">
    <source>
        <dbReference type="Google" id="ProtNLM"/>
    </source>
</evidence>
<dbReference type="OrthoDB" id="5771482at2"/>